<dbReference type="InterPro" id="IPR042188">
    <property type="entry name" value="MmgE/PrpD_sf_2"/>
</dbReference>
<dbReference type="Gene3D" id="3.30.1330.120">
    <property type="entry name" value="2-methylcitrate dehydratase PrpD"/>
    <property type="match status" value="1"/>
</dbReference>
<keyword evidence="5" id="KW-1185">Reference proteome</keyword>
<evidence type="ECO:0000313" key="4">
    <source>
        <dbReference type="EMBL" id="MDN3573084.1"/>
    </source>
</evidence>
<dbReference type="PANTHER" id="PTHR16943:SF8">
    <property type="entry name" value="2-METHYLCITRATE DEHYDRATASE"/>
    <property type="match status" value="1"/>
</dbReference>
<feature type="domain" description="MmgE/PrpD N-terminal" evidence="2">
    <location>
        <begin position="19"/>
        <end position="261"/>
    </location>
</feature>
<protein>
    <submittedName>
        <fullName evidence="4">MmgE/PrpD family protein</fullName>
    </submittedName>
</protein>
<dbReference type="RefSeq" id="WP_238289580.1">
    <property type="nucleotide sequence ID" value="NZ_BPQS01000016.1"/>
</dbReference>
<evidence type="ECO:0000259" key="3">
    <source>
        <dbReference type="Pfam" id="PF19305"/>
    </source>
</evidence>
<evidence type="ECO:0000256" key="1">
    <source>
        <dbReference type="ARBA" id="ARBA00006174"/>
    </source>
</evidence>
<dbReference type="Pfam" id="PF03972">
    <property type="entry name" value="MmgE_PrpD_N"/>
    <property type="match status" value="1"/>
</dbReference>
<dbReference type="Gene3D" id="1.10.4100.10">
    <property type="entry name" value="2-methylcitrate dehydratase PrpD"/>
    <property type="match status" value="1"/>
</dbReference>
<dbReference type="SUPFAM" id="SSF103378">
    <property type="entry name" value="2-methylcitrate dehydratase PrpD"/>
    <property type="match status" value="1"/>
</dbReference>
<dbReference type="InterPro" id="IPR045337">
    <property type="entry name" value="MmgE_PrpD_C"/>
</dbReference>
<organism evidence="4 5">
    <name type="scientific">Methylobacterium longum</name>
    <dbReference type="NCBI Taxonomy" id="767694"/>
    <lineage>
        <taxon>Bacteria</taxon>
        <taxon>Pseudomonadati</taxon>
        <taxon>Pseudomonadota</taxon>
        <taxon>Alphaproteobacteria</taxon>
        <taxon>Hyphomicrobiales</taxon>
        <taxon>Methylobacteriaceae</taxon>
        <taxon>Methylobacterium</taxon>
    </lineage>
</organism>
<feature type="domain" description="MmgE/PrpD C-terminal" evidence="3">
    <location>
        <begin position="288"/>
        <end position="442"/>
    </location>
</feature>
<dbReference type="Pfam" id="PF19305">
    <property type="entry name" value="MmgE_PrpD_C"/>
    <property type="match status" value="1"/>
</dbReference>
<evidence type="ECO:0000313" key="5">
    <source>
        <dbReference type="Proteomes" id="UP001244297"/>
    </source>
</evidence>
<comment type="similarity">
    <text evidence="1">Belongs to the PrpD family.</text>
</comment>
<gene>
    <name evidence="4" type="ORF">QWZ18_20950</name>
</gene>
<dbReference type="InterPro" id="IPR045336">
    <property type="entry name" value="MmgE_PrpD_N"/>
</dbReference>
<dbReference type="InterPro" id="IPR005656">
    <property type="entry name" value="MmgE_PrpD"/>
</dbReference>
<accession>A0ABT8AT00</accession>
<name>A0ABT8AT00_9HYPH</name>
<dbReference type="Proteomes" id="UP001244297">
    <property type="component" value="Unassembled WGS sequence"/>
</dbReference>
<dbReference type="PANTHER" id="PTHR16943">
    <property type="entry name" value="2-METHYLCITRATE DEHYDRATASE-RELATED"/>
    <property type="match status" value="1"/>
</dbReference>
<dbReference type="InterPro" id="IPR036148">
    <property type="entry name" value="MmgE/PrpD_sf"/>
</dbReference>
<dbReference type="EMBL" id="JAUFPT010000066">
    <property type="protein sequence ID" value="MDN3573084.1"/>
    <property type="molecule type" value="Genomic_DNA"/>
</dbReference>
<proteinExistence type="inferred from homology"/>
<dbReference type="InterPro" id="IPR042183">
    <property type="entry name" value="MmgE/PrpD_sf_1"/>
</dbReference>
<evidence type="ECO:0000259" key="2">
    <source>
        <dbReference type="Pfam" id="PF03972"/>
    </source>
</evidence>
<sequence>MPLRVFAAPNTVSPVMANLSAYMSAAGDRALPDEVVEKAKHHILDTFAAMVSGSGLPPAKAAYSFAASYGGSGEATLVAAKTTADPLVAALVNGMLAHSDETDDSNEFSQSHPGAAIVPAALAAAEKFGIGGTRFLRAVTLGYDVGPRVTLSFDAIPFRNNSHKSTHAIAGAFGAAAAAACAAKLDAQQMRWVLDYAAQQSSGIGAWTRDTQHIEKSFVFAGMPARSGLTAALMVHAGCTGIDDIFSGADNYFLAYAPDARLSELTAELGERYEIARTNIKKWTVGSPIQAPLDALSNILRKQSLDPDAVKSVVVRVAHTEARIVDNRDMPDICLQHMVAVMLLDGTASFKAAHDKDRMADPTVLRTRAKVKLIPSDELERLEPARAAIVEIALNDGTVLTDKVLAVRGTADNSMPREEVVGKCRDLMEPVLGNEKASALIDAVIGIEKVGNVRDICSLLRVG</sequence>
<comment type="caution">
    <text evidence="4">The sequence shown here is derived from an EMBL/GenBank/DDBJ whole genome shotgun (WGS) entry which is preliminary data.</text>
</comment>
<reference evidence="5" key="1">
    <citation type="journal article" date="2019" name="Int. J. Syst. Evol. Microbiol.">
        <title>The Global Catalogue of Microorganisms (GCM) 10K type strain sequencing project: providing services to taxonomists for standard genome sequencing and annotation.</title>
        <authorList>
            <consortium name="The Broad Institute Genomics Platform"/>
            <consortium name="The Broad Institute Genome Sequencing Center for Infectious Disease"/>
            <person name="Wu L."/>
            <person name="Ma J."/>
        </authorList>
    </citation>
    <scope>NUCLEOTIDE SEQUENCE [LARGE SCALE GENOMIC DNA]</scope>
    <source>
        <strain evidence="5">CECT 7806</strain>
    </source>
</reference>